<reference evidence="1" key="1">
    <citation type="journal article" date="2020" name="bioRxiv">
        <title>Hybrid origin of Populus tomentosa Carr. identified through genome sequencing and phylogenomic analysis.</title>
        <authorList>
            <person name="An X."/>
            <person name="Gao K."/>
            <person name="Chen Z."/>
            <person name="Li J."/>
            <person name="Yang X."/>
            <person name="Yang X."/>
            <person name="Zhou J."/>
            <person name="Guo T."/>
            <person name="Zhao T."/>
            <person name="Huang S."/>
            <person name="Miao D."/>
            <person name="Khan W.U."/>
            <person name="Rao P."/>
            <person name="Ye M."/>
            <person name="Lei B."/>
            <person name="Liao W."/>
            <person name="Wang J."/>
            <person name="Ji L."/>
            <person name="Li Y."/>
            <person name="Guo B."/>
            <person name="Mustafa N.S."/>
            <person name="Li S."/>
            <person name="Yun Q."/>
            <person name="Keller S.R."/>
            <person name="Mao J."/>
            <person name="Zhang R."/>
            <person name="Strauss S.H."/>
        </authorList>
    </citation>
    <scope>NUCLEOTIDE SEQUENCE</scope>
    <source>
        <strain evidence="1">GM15</strain>
        <tissue evidence="1">Leaf</tissue>
    </source>
</reference>
<gene>
    <name evidence="1" type="ORF">POTOM_024384</name>
</gene>
<keyword evidence="2" id="KW-1185">Reference proteome</keyword>
<dbReference type="EMBL" id="JAAWWB010000011">
    <property type="protein sequence ID" value="KAG6772954.1"/>
    <property type="molecule type" value="Genomic_DNA"/>
</dbReference>
<accession>A0A8X8D1U3</accession>
<comment type="caution">
    <text evidence="1">The sequence shown here is derived from an EMBL/GenBank/DDBJ whole genome shotgun (WGS) entry which is preliminary data.</text>
</comment>
<evidence type="ECO:0000313" key="1">
    <source>
        <dbReference type="EMBL" id="KAG6772954.1"/>
    </source>
</evidence>
<name>A0A8X8D1U3_POPTO</name>
<evidence type="ECO:0000313" key="2">
    <source>
        <dbReference type="Proteomes" id="UP000886885"/>
    </source>
</evidence>
<organism evidence="1 2">
    <name type="scientific">Populus tomentosa</name>
    <name type="common">Chinese white poplar</name>
    <dbReference type="NCBI Taxonomy" id="118781"/>
    <lineage>
        <taxon>Eukaryota</taxon>
        <taxon>Viridiplantae</taxon>
        <taxon>Streptophyta</taxon>
        <taxon>Embryophyta</taxon>
        <taxon>Tracheophyta</taxon>
        <taxon>Spermatophyta</taxon>
        <taxon>Magnoliopsida</taxon>
        <taxon>eudicotyledons</taxon>
        <taxon>Gunneridae</taxon>
        <taxon>Pentapetalae</taxon>
        <taxon>rosids</taxon>
        <taxon>fabids</taxon>
        <taxon>Malpighiales</taxon>
        <taxon>Salicaceae</taxon>
        <taxon>Saliceae</taxon>
        <taxon>Populus</taxon>
    </lineage>
</organism>
<proteinExistence type="predicted"/>
<sequence length="165" mass="18958">MPSLQKLLILDCSKLKSLSESESQGMIPYLPSLQFLRIEDCSEELRGRTRGWGKEREEEWPRNIKHIPDIVIEGYYIQKEGRYAKTKGYGGWTGFYKSEKVITAGIVIEDVKNRFHPLQLGNNPPSDNSQESVRLLEDEGLHPLQLNEFHKPDDVHIWSSGIHLG</sequence>
<dbReference type="Proteomes" id="UP000886885">
    <property type="component" value="Chromosome 6A"/>
</dbReference>
<dbReference type="AlphaFoldDB" id="A0A8X8D1U3"/>
<protein>
    <submittedName>
        <fullName evidence="1">Uncharacterized protein</fullName>
    </submittedName>
</protein>